<dbReference type="InterPro" id="IPR013762">
    <property type="entry name" value="Integrase-like_cat_sf"/>
</dbReference>
<sequence length="360" mass="39844">MRVRLKGLNSKRKTLADGSVVTYFYAWKGGPRIEGKPGSPEFMAAYNAAVARKLPATTNVIHGLLRKFQESSDFTGLAKRTRQDYVGKVLLIEKEFGDFPLAALGDKRTRNLFMEWRDRLAKSSPRQADLAWTVLARVLSWSLNRGLIDVNPCKAGGRLYDGGTRREITWSADQEDIFLRHASGGIRLAFLLAINTGQRQGDLLRLPWSAYDGTSIRLKQSKTGARVRVPVTSALKAALDTSKRVSPIILTTRGGTPFTEDGFRSSWRKTREKAGVEGVTFHDLRGTAVTRLFIAGCTDAEVATITGHSLGEVRSILDANYFSRDYALAESGIAKLEARTKIPDRAPDQPTRSNEQGEKQ</sequence>
<evidence type="ECO:0000259" key="6">
    <source>
        <dbReference type="PROSITE" id="PS51898"/>
    </source>
</evidence>
<feature type="domain" description="Tyr recombinase" evidence="6">
    <location>
        <begin position="165"/>
        <end position="334"/>
    </location>
</feature>
<comment type="caution">
    <text evidence="7">The sequence shown here is derived from an EMBL/GenBank/DDBJ whole genome shotgun (WGS) entry which is preliminary data.</text>
</comment>
<dbReference type="InterPro" id="IPR050090">
    <property type="entry name" value="Tyrosine_recombinase_XerCD"/>
</dbReference>
<feature type="region of interest" description="Disordered" evidence="5">
    <location>
        <begin position="337"/>
        <end position="360"/>
    </location>
</feature>
<reference evidence="7" key="2">
    <citation type="submission" date="2020-09" db="EMBL/GenBank/DDBJ databases">
        <authorList>
            <person name="Sun Q."/>
            <person name="Zhou Y."/>
        </authorList>
    </citation>
    <scope>NUCLEOTIDE SEQUENCE</scope>
    <source>
        <strain evidence="7">CGMCC 1.15493</strain>
    </source>
</reference>
<dbReference type="RefSeq" id="WP_188855303.1">
    <property type="nucleotide sequence ID" value="NZ_BMJJ01000020.1"/>
</dbReference>
<evidence type="ECO:0000256" key="2">
    <source>
        <dbReference type="ARBA" id="ARBA00022908"/>
    </source>
</evidence>
<dbReference type="GO" id="GO:0006310">
    <property type="term" value="P:DNA recombination"/>
    <property type="evidence" value="ECO:0007669"/>
    <property type="project" value="UniProtKB-KW"/>
</dbReference>
<evidence type="ECO:0000256" key="4">
    <source>
        <dbReference type="ARBA" id="ARBA00023172"/>
    </source>
</evidence>
<dbReference type="GO" id="GO:0003677">
    <property type="term" value="F:DNA binding"/>
    <property type="evidence" value="ECO:0007669"/>
    <property type="project" value="UniProtKB-KW"/>
</dbReference>
<gene>
    <name evidence="7" type="ORF">GCM10011335_51450</name>
</gene>
<comment type="similarity">
    <text evidence="1">Belongs to the 'phage' integrase family.</text>
</comment>
<evidence type="ECO:0000313" key="7">
    <source>
        <dbReference type="EMBL" id="GGD42455.1"/>
    </source>
</evidence>
<keyword evidence="4" id="KW-0233">DNA recombination</keyword>
<keyword evidence="3" id="KW-0238">DNA-binding</keyword>
<dbReference type="GO" id="GO:0015074">
    <property type="term" value="P:DNA integration"/>
    <property type="evidence" value="ECO:0007669"/>
    <property type="project" value="UniProtKB-KW"/>
</dbReference>
<dbReference type="EMBL" id="BMJJ01000020">
    <property type="protein sequence ID" value="GGD42455.1"/>
    <property type="molecule type" value="Genomic_DNA"/>
</dbReference>
<dbReference type="Pfam" id="PF00589">
    <property type="entry name" value="Phage_integrase"/>
    <property type="match status" value="1"/>
</dbReference>
<dbReference type="InterPro" id="IPR002104">
    <property type="entry name" value="Integrase_catalytic"/>
</dbReference>
<dbReference type="Gene3D" id="1.10.150.130">
    <property type="match status" value="1"/>
</dbReference>
<dbReference type="InterPro" id="IPR010998">
    <property type="entry name" value="Integrase_recombinase_N"/>
</dbReference>
<dbReference type="Gene3D" id="1.10.443.10">
    <property type="entry name" value="Intergrase catalytic core"/>
    <property type="match status" value="1"/>
</dbReference>
<organism evidence="7 8">
    <name type="scientific">Aureimonas glaciei</name>
    <dbReference type="NCBI Taxonomy" id="1776957"/>
    <lineage>
        <taxon>Bacteria</taxon>
        <taxon>Pseudomonadati</taxon>
        <taxon>Pseudomonadota</taxon>
        <taxon>Alphaproteobacteria</taxon>
        <taxon>Hyphomicrobiales</taxon>
        <taxon>Aurantimonadaceae</taxon>
        <taxon>Aureimonas</taxon>
    </lineage>
</organism>
<dbReference type="PANTHER" id="PTHR30349:SF64">
    <property type="entry name" value="PROPHAGE INTEGRASE INTD-RELATED"/>
    <property type="match status" value="1"/>
</dbReference>
<evidence type="ECO:0000256" key="1">
    <source>
        <dbReference type="ARBA" id="ARBA00008857"/>
    </source>
</evidence>
<keyword evidence="8" id="KW-1185">Reference proteome</keyword>
<accession>A0A916YF54</accession>
<dbReference type="SUPFAM" id="SSF56349">
    <property type="entry name" value="DNA breaking-rejoining enzymes"/>
    <property type="match status" value="1"/>
</dbReference>
<reference evidence="7" key="1">
    <citation type="journal article" date="2014" name="Int. J. Syst. Evol. Microbiol.">
        <title>Complete genome sequence of Corynebacterium casei LMG S-19264T (=DSM 44701T), isolated from a smear-ripened cheese.</title>
        <authorList>
            <consortium name="US DOE Joint Genome Institute (JGI-PGF)"/>
            <person name="Walter F."/>
            <person name="Albersmeier A."/>
            <person name="Kalinowski J."/>
            <person name="Ruckert C."/>
        </authorList>
    </citation>
    <scope>NUCLEOTIDE SEQUENCE</scope>
    <source>
        <strain evidence="7">CGMCC 1.15493</strain>
    </source>
</reference>
<evidence type="ECO:0000313" key="8">
    <source>
        <dbReference type="Proteomes" id="UP000613160"/>
    </source>
</evidence>
<protein>
    <submittedName>
        <fullName evidence="7">Integrase</fullName>
    </submittedName>
</protein>
<feature type="compositionally biased region" description="Basic and acidic residues" evidence="5">
    <location>
        <begin position="337"/>
        <end position="347"/>
    </location>
</feature>
<evidence type="ECO:0000256" key="3">
    <source>
        <dbReference type="ARBA" id="ARBA00023125"/>
    </source>
</evidence>
<dbReference type="AlphaFoldDB" id="A0A916YF54"/>
<name>A0A916YF54_9HYPH</name>
<proteinExistence type="inferred from homology"/>
<dbReference type="PROSITE" id="PS51898">
    <property type="entry name" value="TYR_RECOMBINASE"/>
    <property type="match status" value="1"/>
</dbReference>
<keyword evidence="2" id="KW-0229">DNA integration</keyword>
<dbReference type="Proteomes" id="UP000613160">
    <property type="component" value="Unassembled WGS sequence"/>
</dbReference>
<evidence type="ECO:0000256" key="5">
    <source>
        <dbReference type="SAM" id="MobiDB-lite"/>
    </source>
</evidence>
<dbReference type="PANTHER" id="PTHR30349">
    <property type="entry name" value="PHAGE INTEGRASE-RELATED"/>
    <property type="match status" value="1"/>
</dbReference>
<dbReference type="InterPro" id="IPR011010">
    <property type="entry name" value="DNA_brk_join_enz"/>
</dbReference>